<dbReference type="InterPro" id="IPR001073">
    <property type="entry name" value="C1q_dom"/>
</dbReference>
<dbReference type="SUPFAM" id="SSF49842">
    <property type="entry name" value="TNF-like"/>
    <property type="match status" value="2"/>
</dbReference>
<accession>A0AAD3N434</accession>
<dbReference type="Pfam" id="PF00386">
    <property type="entry name" value="C1q"/>
    <property type="match status" value="2"/>
</dbReference>
<evidence type="ECO:0000259" key="5">
    <source>
        <dbReference type="PROSITE" id="PS50871"/>
    </source>
</evidence>
<proteinExistence type="predicted"/>
<dbReference type="Proteomes" id="UP001279410">
    <property type="component" value="Unassembled WGS sequence"/>
</dbReference>
<keyword evidence="4" id="KW-0175">Coiled coil</keyword>
<dbReference type="PANTHER" id="PTHR22923:SF102">
    <property type="entry name" value="CEREBELLIN 13-RELATED"/>
    <property type="match status" value="1"/>
</dbReference>
<dbReference type="SMART" id="SM00110">
    <property type="entry name" value="C1Q"/>
    <property type="match status" value="2"/>
</dbReference>
<comment type="subcellular location">
    <subcellularLocation>
        <location evidence="1">Secreted</location>
    </subcellularLocation>
</comment>
<evidence type="ECO:0000256" key="3">
    <source>
        <dbReference type="ARBA" id="ARBA00022729"/>
    </source>
</evidence>
<feature type="domain" description="C1q" evidence="5">
    <location>
        <begin position="268"/>
        <end position="404"/>
    </location>
</feature>
<dbReference type="PANTHER" id="PTHR22923">
    <property type="entry name" value="CEREBELLIN-RELATED"/>
    <property type="match status" value="1"/>
</dbReference>
<evidence type="ECO:0000313" key="6">
    <source>
        <dbReference type="EMBL" id="GLD64670.1"/>
    </source>
</evidence>
<comment type="caution">
    <text evidence="6">The sequence shown here is derived from an EMBL/GenBank/DDBJ whole genome shotgun (WGS) entry which is preliminary data.</text>
</comment>
<keyword evidence="3" id="KW-0732">Signal</keyword>
<feature type="coiled-coil region" evidence="4">
    <location>
        <begin position="241"/>
        <end position="268"/>
    </location>
</feature>
<dbReference type="EMBL" id="BRZM01000070">
    <property type="protein sequence ID" value="GLD64670.1"/>
    <property type="molecule type" value="Genomic_DNA"/>
</dbReference>
<evidence type="ECO:0000256" key="4">
    <source>
        <dbReference type="SAM" id="Coils"/>
    </source>
</evidence>
<dbReference type="Gene3D" id="2.60.120.40">
    <property type="match status" value="2"/>
</dbReference>
<feature type="domain" description="C1q" evidence="5">
    <location>
        <begin position="64"/>
        <end position="203"/>
    </location>
</feature>
<keyword evidence="7" id="KW-1185">Reference proteome</keyword>
<dbReference type="InterPro" id="IPR050822">
    <property type="entry name" value="Cerebellin_Synaptic_Org"/>
</dbReference>
<gene>
    <name evidence="6" type="ORF">AKAME5_001620200</name>
</gene>
<evidence type="ECO:0000313" key="7">
    <source>
        <dbReference type="Proteomes" id="UP001279410"/>
    </source>
</evidence>
<keyword evidence="2" id="KW-0964">Secreted</keyword>
<evidence type="ECO:0000256" key="1">
    <source>
        <dbReference type="ARBA" id="ARBA00004613"/>
    </source>
</evidence>
<evidence type="ECO:0000256" key="2">
    <source>
        <dbReference type="ARBA" id="ARBA00022525"/>
    </source>
</evidence>
<dbReference type="PROSITE" id="PS50871">
    <property type="entry name" value="C1Q"/>
    <property type="match status" value="2"/>
</dbReference>
<dbReference type="InterPro" id="IPR008983">
    <property type="entry name" value="Tumour_necrosis_fac-like_dom"/>
</dbReference>
<dbReference type="AlphaFoldDB" id="A0AAD3N434"/>
<sequence length="404" mass="44257">MACFEARLKDCEQKIADLVEKEKTMVAFSALAEYGGAHGPFDGDTTLVYNALIANVGDAYNTSTEKTIVAFSAVADHGGVYEASSKPMPLVYNKLITNIGGGYNKSTGVFVAGVAGVYCFILSYHAGENKYANVSLYKNEDLIVTTSNKEPSKDPTNNGGNAVVLELKEKDHVYVRMGENSHVWAGGYHTTFTGFLLRGARDNTAKQDKSSCKGPIDHSFGDGVMSSEDRFIYCPYPHDQLREMEAKLAALENKLKASEEKIEELKMKWKSKVAFTVAADQGGNYGPFDADTTLRYSKKITNNGDAFNMSTGVFTAPVDGVYYFIFFFRAEGKHPSGLILCKNDNPIIKSDDTQASYDPADTGGNAVVLELEKGDEVHMRLPKGNHVWAAERHTTFSGFLVHQM</sequence>
<name>A0AAD3N434_LATJO</name>
<protein>
    <submittedName>
        <fullName evidence="6">Complement C1q-like protein 4</fullName>
    </submittedName>
</protein>
<dbReference type="GO" id="GO:0005576">
    <property type="term" value="C:extracellular region"/>
    <property type="evidence" value="ECO:0007669"/>
    <property type="project" value="UniProtKB-SubCell"/>
</dbReference>
<organism evidence="6 7">
    <name type="scientific">Lates japonicus</name>
    <name type="common">Japanese lates</name>
    <dbReference type="NCBI Taxonomy" id="270547"/>
    <lineage>
        <taxon>Eukaryota</taxon>
        <taxon>Metazoa</taxon>
        <taxon>Chordata</taxon>
        <taxon>Craniata</taxon>
        <taxon>Vertebrata</taxon>
        <taxon>Euteleostomi</taxon>
        <taxon>Actinopterygii</taxon>
        <taxon>Neopterygii</taxon>
        <taxon>Teleostei</taxon>
        <taxon>Neoteleostei</taxon>
        <taxon>Acanthomorphata</taxon>
        <taxon>Carangaria</taxon>
        <taxon>Carangaria incertae sedis</taxon>
        <taxon>Centropomidae</taxon>
        <taxon>Lates</taxon>
    </lineage>
</organism>
<reference evidence="6" key="1">
    <citation type="submission" date="2022-08" db="EMBL/GenBank/DDBJ databases">
        <title>Genome sequencing of akame (Lates japonicus).</title>
        <authorList>
            <person name="Hashiguchi Y."/>
            <person name="Takahashi H."/>
        </authorList>
    </citation>
    <scope>NUCLEOTIDE SEQUENCE</scope>
    <source>
        <strain evidence="6">Kochi</strain>
    </source>
</reference>
<dbReference type="PRINTS" id="PR00007">
    <property type="entry name" value="COMPLEMNTC1Q"/>
</dbReference>